<gene>
    <name evidence="5" type="ORF">CWI69_06185</name>
</gene>
<feature type="domain" description="Flavin reductase like" evidence="4">
    <location>
        <begin position="17"/>
        <end position="169"/>
    </location>
</feature>
<dbReference type="InterPro" id="IPR052174">
    <property type="entry name" value="Flavoredoxin"/>
</dbReference>
<dbReference type="Gene3D" id="2.30.110.10">
    <property type="entry name" value="Electron Transport, Fmn-binding Protein, Chain A"/>
    <property type="match status" value="1"/>
</dbReference>
<accession>A0A432XVI9</accession>
<evidence type="ECO:0000259" key="4">
    <source>
        <dbReference type="SMART" id="SM00903"/>
    </source>
</evidence>
<dbReference type="PANTHER" id="PTHR43567">
    <property type="entry name" value="FLAVOREDOXIN-RELATED-RELATED"/>
    <property type="match status" value="1"/>
</dbReference>
<dbReference type="InterPro" id="IPR012349">
    <property type="entry name" value="Split_barrel_FMN-bd"/>
</dbReference>
<dbReference type="InterPro" id="IPR002563">
    <property type="entry name" value="Flavin_Rdtase-like_dom"/>
</dbReference>
<sequence length="187" mass="21114">MNVNASKKQLPVDKARRYLEPGPVILVSSHHDGESDVMTLGWHSILDRSPSLVGCIISKKNHSHHLIKQSRECVINLPTTDLTEKVIGIGNTTGAEIDKFSEFELSTERAQKVGAPLITDCYANFECRLYDDSLIERYNFFILEIVAAQVMTEPEYPTTLHYTGDGIFMVAGEMINRRELFSEHMLD</sequence>
<comment type="cofactor">
    <cofactor evidence="1">
        <name>FMN</name>
        <dbReference type="ChEBI" id="CHEBI:58210"/>
    </cofactor>
</comment>
<keyword evidence="6" id="KW-1185">Reference proteome</keyword>
<name>A0A432XVI9_9GAMM</name>
<evidence type="ECO:0000256" key="3">
    <source>
        <dbReference type="ARBA" id="ARBA00038054"/>
    </source>
</evidence>
<evidence type="ECO:0000256" key="2">
    <source>
        <dbReference type="ARBA" id="ARBA00022630"/>
    </source>
</evidence>
<dbReference type="SUPFAM" id="SSF50475">
    <property type="entry name" value="FMN-binding split barrel"/>
    <property type="match status" value="1"/>
</dbReference>
<protein>
    <submittedName>
        <fullName evidence="5">Flavin reductase</fullName>
    </submittedName>
</protein>
<organism evidence="5 6">
    <name type="scientific">Pseudidiomarina halophila</name>
    <dbReference type="NCBI Taxonomy" id="1449799"/>
    <lineage>
        <taxon>Bacteria</taxon>
        <taxon>Pseudomonadati</taxon>
        <taxon>Pseudomonadota</taxon>
        <taxon>Gammaproteobacteria</taxon>
        <taxon>Alteromonadales</taxon>
        <taxon>Idiomarinaceae</taxon>
        <taxon>Pseudidiomarina</taxon>
    </lineage>
</organism>
<evidence type="ECO:0000313" key="6">
    <source>
        <dbReference type="Proteomes" id="UP000287198"/>
    </source>
</evidence>
<evidence type="ECO:0000256" key="1">
    <source>
        <dbReference type="ARBA" id="ARBA00001917"/>
    </source>
</evidence>
<keyword evidence="2" id="KW-0285">Flavoprotein</keyword>
<proteinExistence type="inferred from homology"/>
<dbReference type="PANTHER" id="PTHR43567:SF1">
    <property type="entry name" value="FLAVOREDOXIN"/>
    <property type="match status" value="1"/>
</dbReference>
<dbReference type="RefSeq" id="WP_126762960.1">
    <property type="nucleotide sequence ID" value="NZ_JBHLTZ010000012.1"/>
</dbReference>
<dbReference type="Pfam" id="PF01613">
    <property type="entry name" value="Flavin_Reduct"/>
    <property type="match status" value="1"/>
</dbReference>
<dbReference type="GO" id="GO:0016646">
    <property type="term" value="F:oxidoreductase activity, acting on the CH-NH group of donors, NAD or NADP as acceptor"/>
    <property type="evidence" value="ECO:0007669"/>
    <property type="project" value="UniProtKB-ARBA"/>
</dbReference>
<comment type="similarity">
    <text evidence="3">Belongs to the flavoredoxin family.</text>
</comment>
<dbReference type="SMART" id="SM00903">
    <property type="entry name" value="Flavin_Reduct"/>
    <property type="match status" value="1"/>
</dbReference>
<dbReference type="Proteomes" id="UP000287198">
    <property type="component" value="Unassembled WGS sequence"/>
</dbReference>
<reference evidence="6" key="1">
    <citation type="journal article" date="2018" name="Front. Microbiol.">
        <title>Genome-Based Analysis Reveals the Taxonomy and Diversity of the Family Idiomarinaceae.</title>
        <authorList>
            <person name="Liu Y."/>
            <person name="Lai Q."/>
            <person name="Shao Z."/>
        </authorList>
    </citation>
    <scope>NUCLEOTIDE SEQUENCE [LARGE SCALE GENOMIC DNA]</scope>
    <source>
        <strain evidence="6">BH195</strain>
    </source>
</reference>
<dbReference type="OrthoDB" id="9792436at2"/>
<dbReference type="AlphaFoldDB" id="A0A432XVI9"/>
<dbReference type="GO" id="GO:0010181">
    <property type="term" value="F:FMN binding"/>
    <property type="evidence" value="ECO:0007669"/>
    <property type="project" value="InterPro"/>
</dbReference>
<evidence type="ECO:0000313" key="5">
    <source>
        <dbReference type="EMBL" id="RUO52624.1"/>
    </source>
</evidence>
<comment type="caution">
    <text evidence="5">The sequence shown here is derived from an EMBL/GenBank/DDBJ whole genome shotgun (WGS) entry which is preliminary data.</text>
</comment>
<dbReference type="EMBL" id="PIPW01000002">
    <property type="protein sequence ID" value="RUO52624.1"/>
    <property type="molecule type" value="Genomic_DNA"/>
</dbReference>